<evidence type="ECO:0000313" key="4">
    <source>
        <dbReference type="Proteomes" id="UP001231189"/>
    </source>
</evidence>
<feature type="compositionally biased region" description="Acidic residues" evidence="2">
    <location>
        <begin position="231"/>
        <end position="243"/>
    </location>
</feature>
<feature type="compositionally biased region" description="Low complexity" evidence="2">
    <location>
        <begin position="255"/>
        <end position="273"/>
    </location>
</feature>
<feature type="region of interest" description="Disordered" evidence="2">
    <location>
        <begin position="109"/>
        <end position="300"/>
    </location>
</feature>
<evidence type="ECO:0000256" key="1">
    <source>
        <dbReference type="SAM" id="Coils"/>
    </source>
</evidence>
<evidence type="ECO:0000313" key="3">
    <source>
        <dbReference type="EMBL" id="KAK1662796.1"/>
    </source>
</evidence>
<dbReference type="AlphaFoldDB" id="A0AAD8SSK2"/>
<keyword evidence="1" id="KW-0175">Coiled coil</keyword>
<dbReference type="Proteomes" id="UP001231189">
    <property type="component" value="Unassembled WGS sequence"/>
</dbReference>
<accession>A0AAD8SSK2</accession>
<reference evidence="3" key="1">
    <citation type="submission" date="2023-07" db="EMBL/GenBank/DDBJ databases">
        <title>A chromosome-level genome assembly of Lolium multiflorum.</title>
        <authorList>
            <person name="Chen Y."/>
            <person name="Copetti D."/>
            <person name="Kolliker R."/>
            <person name="Studer B."/>
        </authorList>
    </citation>
    <scope>NUCLEOTIDE SEQUENCE</scope>
    <source>
        <strain evidence="3">02402/16</strain>
        <tissue evidence="3">Leaf</tissue>
    </source>
</reference>
<name>A0AAD8SSK2_LOLMU</name>
<proteinExistence type="predicted"/>
<comment type="caution">
    <text evidence="3">The sequence shown here is derived from an EMBL/GenBank/DDBJ whole genome shotgun (WGS) entry which is preliminary data.</text>
</comment>
<feature type="compositionally biased region" description="Low complexity" evidence="2">
    <location>
        <begin position="7"/>
        <end position="33"/>
    </location>
</feature>
<evidence type="ECO:0000256" key="2">
    <source>
        <dbReference type="SAM" id="MobiDB-lite"/>
    </source>
</evidence>
<sequence>MVKKKGVTATASSTSGGAAAKSSSTLPKGSAPSAPLPTPAPPAPPSSVAKLGDWVASTVTKRDEKRSRSLGLISSDEGNVIFPGPKDETRVNAAELSKKELLDEVRRLTSFSQEDSIPLISSYTPLDADHPPPEAPIASGHLHDSPDETSEGRGSSTPVDFPTVEHAGPESERDDPIDPEIVHTDLPPSADDACDTEGSVRNDDADHDAFVNAAVEATRASPAKRSTGGFADEDDLFDIDEGFAEPPPKKARSDAVPPTAAASEASAPKEAPTTQASTASSLSKGKDAPAATTTPPSDLRGVISSLEAFASQFTSLEADKVRLQKEVESSSSKLEGAVKIAAKARQEIDSLKEELGKLKEKLKEEEASRLAAEAQAAEKDELLRQSSLALLEAANIPAAALDKVPNNSPANGVSMALASHQLTRELLEKGKGALARMHLMISPKIKQDKTLGQLIDAFAVDTKEVIERRAAANPISGIQEIASGTLPERGIISRRTLHLHGRLRSDE</sequence>
<organism evidence="3 4">
    <name type="scientific">Lolium multiflorum</name>
    <name type="common">Italian ryegrass</name>
    <name type="synonym">Lolium perenne subsp. multiflorum</name>
    <dbReference type="NCBI Taxonomy" id="4521"/>
    <lineage>
        <taxon>Eukaryota</taxon>
        <taxon>Viridiplantae</taxon>
        <taxon>Streptophyta</taxon>
        <taxon>Embryophyta</taxon>
        <taxon>Tracheophyta</taxon>
        <taxon>Spermatophyta</taxon>
        <taxon>Magnoliopsida</taxon>
        <taxon>Liliopsida</taxon>
        <taxon>Poales</taxon>
        <taxon>Poaceae</taxon>
        <taxon>BOP clade</taxon>
        <taxon>Pooideae</taxon>
        <taxon>Poodae</taxon>
        <taxon>Poeae</taxon>
        <taxon>Poeae Chloroplast Group 2 (Poeae type)</taxon>
        <taxon>Loliodinae</taxon>
        <taxon>Loliinae</taxon>
        <taxon>Lolium</taxon>
    </lineage>
</organism>
<feature type="compositionally biased region" description="Polar residues" evidence="2">
    <location>
        <begin position="274"/>
        <end position="283"/>
    </location>
</feature>
<protein>
    <submittedName>
        <fullName evidence="3">Uncharacterized protein</fullName>
    </submittedName>
</protein>
<gene>
    <name evidence="3" type="ORF">QYE76_050955</name>
</gene>
<feature type="coiled-coil region" evidence="1">
    <location>
        <begin position="306"/>
        <end position="380"/>
    </location>
</feature>
<feature type="compositionally biased region" description="Pro residues" evidence="2">
    <location>
        <begin position="34"/>
        <end position="45"/>
    </location>
</feature>
<feature type="compositionally biased region" description="Polar residues" evidence="2">
    <location>
        <begin position="109"/>
        <end position="124"/>
    </location>
</feature>
<feature type="compositionally biased region" description="Basic and acidic residues" evidence="2">
    <location>
        <begin position="198"/>
        <end position="209"/>
    </location>
</feature>
<feature type="compositionally biased region" description="Basic and acidic residues" evidence="2">
    <location>
        <begin position="167"/>
        <end position="183"/>
    </location>
</feature>
<dbReference type="EMBL" id="JAUUTY010000003">
    <property type="protein sequence ID" value="KAK1662796.1"/>
    <property type="molecule type" value="Genomic_DNA"/>
</dbReference>
<feature type="region of interest" description="Disordered" evidence="2">
    <location>
        <begin position="1"/>
        <end position="88"/>
    </location>
</feature>
<keyword evidence="4" id="KW-1185">Reference proteome</keyword>